<comment type="caution">
    <text evidence="2">The sequence shown here is derived from an EMBL/GenBank/DDBJ whole genome shotgun (WGS) entry which is preliminary data.</text>
</comment>
<dbReference type="PATRIC" id="fig|1527444.3.peg.869"/>
<dbReference type="AlphaFoldDB" id="A0A086CGH7"/>
<gene>
    <name evidence="2" type="ORF">ucyna2_00916</name>
</gene>
<evidence type="ECO:0000313" key="3">
    <source>
        <dbReference type="Proteomes" id="UP000028922"/>
    </source>
</evidence>
<organism evidence="2 3">
    <name type="scientific">Candidatus Atelocyanobacterium thalassa isolate SIO64986</name>
    <dbReference type="NCBI Taxonomy" id="1527444"/>
    <lineage>
        <taxon>Bacteria</taxon>
        <taxon>Bacillati</taxon>
        <taxon>Cyanobacteriota</taxon>
        <taxon>Cyanophyceae</taxon>
        <taxon>Oscillatoriophycideae</taxon>
        <taxon>Chroococcales</taxon>
        <taxon>Aphanothecaceae</taxon>
        <taxon>Candidatus Atelocyanobacterium</taxon>
        <taxon>Candidatus Atelocyanobacterium thalassae</taxon>
    </lineage>
</organism>
<feature type="domain" description="THIF-type NAD/FAD binding fold" evidence="1">
    <location>
        <begin position="11"/>
        <end position="241"/>
    </location>
</feature>
<dbReference type="EMBL" id="JPSP01000010">
    <property type="protein sequence ID" value="KFF41291.1"/>
    <property type="molecule type" value="Genomic_DNA"/>
</dbReference>
<dbReference type="InterPro" id="IPR035985">
    <property type="entry name" value="Ubiquitin-activating_enz"/>
</dbReference>
<dbReference type="CDD" id="cd00757">
    <property type="entry name" value="ThiF_MoeB_HesA_family"/>
    <property type="match status" value="1"/>
</dbReference>
<evidence type="ECO:0000313" key="2">
    <source>
        <dbReference type="EMBL" id="KFF41291.1"/>
    </source>
</evidence>
<dbReference type="SUPFAM" id="SSF69572">
    <property type="entry name" value="Activating enzymes of the ubiquitin-like proteins"/>
    <property type="match status" value="1"/>
</dbReference>
<protein>
    <submittedName>
        <fullName evidence="2">Dinucleotide-utilizing enzyme possibly involved in molybdopterin or thiamin biosynthesis</fullName>
    </submittedName>
</protein>
<dbReference type="PANTHER" id="PTHR10953">
    <property type="entry name" value="UBIQUITIN-ACTIVATING ENZYME E1"/>
    <property type="match status" value="1"/>
</dbReference>
<reference evidence="2 3" key="1">
    <citation type="submission" date="2014-08" db="EMBL/GenBank/DDBJ databases">
        <title>Comparative genomics reveals surprising divergence of two closely related strains of uncultivated UCYN-A cyanobacteria.</title>
        <authorList>
            <person name="Bombar D."/>
            <person name="Heller P."/>
            <person name="Sanchez-Baracaldo P."/>
            <person name="Carter B.J."/>
            <person name="Zert J.P."/>
        </authorList>
    </citation>
    <scope>NUCLEOTIDE SEQUENCE [LARGE SCALE GENOMIC DNA]</scope>
</reference>
<dbReference type="Proteomes" id="UP000028922">
    <property type="component" value="Unassembled WGS sequence"/>
</dbReference>
<dbReference type="GO" id="GO:0005737">
    <property type="term" value="C:cytoplasm"/>
    <property type="evidence" value="ECO:0007669"/>
    <property type="project" value="TreeGrafter"/>
</dbReference>
<proteinExistence type="predicted"/>
<dbReference type="Pfam" id="PF00899">
    <property type="entry name" value="ThiF"/>
    <property type="match status" value="1"/>
</dbReference>
<dbReference type="GO" id="GO:0008641">
    <property type="term" value="F:ubiquitin-like modifier activating enzyme activity"/>
    <property type="evidence" value="ECO:0007669"/>
    <property type="project" value="InterPro"/>
</dbReference>
<dbReference type="InterPro" id="IPR000594">
    <property type="entry name" value="ThiF_NAD_FAD-bd"/>
</dbReference>
<dbReference type="GO" id="GO:0004792">
    <property type="term" value="F:thiosulfate-cyanide sulfurtransferase activity"/>
    <property type="evidence" value="ECO:0007669"/>
    <property type="project" value="TreeGrafter"/>
</dbReference>
<accession>A0A086CGH7</accession>
<evidence type="ECO:0000259" key="1">
    <source>
        <dbReference type="Pfam" id="PF00899"/>
    </source>
</evidence>
<dbReference type="PANTHER" id="PTHR10953:SF102">
    <property type="entry name" value="ADENYLYLTRANSFERASE AND SULFURTRANSFERASE MOCS3"/>
    <property type="match status" value="1"/>
</dbReference>
<dbReference type="eggNOG" id="COG0476">
    <property type="taxonomic scope" value="Bacteria"/>
</dbReference>
<sequence length="248" mass="27147">MEFTPTELERYSRQIQIPGFGEDGQKRLKDTVAIVTGVGGLGGTVALYLAVAGVGKIVLVRGGNLRLDDLNRQILMTNSWVGQPRVYKAKETILNINPDIHVEVIPEFVTSENIEDLVRKSNIAFDCAFDFTERDLLNTACVRWKVPMIEAAMSGMEAYLTTIVPGETPCLSCIFPEKPKWDRWGFGVLGAVSGSLACLAALEGIKLLTGVGETLKGQLLTMDLGNTTFAKRRPYHDPECPTCGGLKR</sequence>
<dbReference type="Gene3D" id="3.40.50.720">
    <property type="entry name" value="NAD(P)-binding Rossmann-like Domain"/>
    <property type="match status" value="1"/>
</dbReference>
<dbReference type="GO" id="GO:0016779">
    <property type="term" value="F:nucleotidyltransferase activity"/>
    <property type="evidence" value="ECO:0007669"/>
    <property type="project" value="TreeGrafter"/>
</dbReference>
<dbReference type="InterPro" id="IPR045886">
    <property type="entry name" value="ThiF/MoeB/HesA"/>
</dbReference>
<dbReference type="STRING" id="1527444.ucyna2_00916"/>
<name>A0A086CGH7_9CHRO</name>